<protein>
    <submittedName>
        <fullName evidence="2">Oligogalacturonate lyase family protein</fullName>
    </submittedName>
</protein>
<evidence type="ECO:0000313" key="2">
    <source>
        <dbReference type="EMBL" id="MFB9208326.1"/>
    </source>
</evidence>
<dbReference type="InterPro" id="IPR027946">
    <property type="entry name" value="Ogl_dom"/>
</dbReference>
<evidence type="ECO:0000259" key="1">
    <source>
        <dbReference type="Pfam" id="PF14583"/>
    </source>
</evidence>
<keyword evidence="3" id="KW-1185">Reference proteome</keyword>
<dbReference type="EMBL" id="JBHMEI010000076">
    <property type="protein sequence ID" value="MFB9208326.1"/>
    <property type="molecule type" value="Genomic_DNA"/>
</dbReference>
<dbReference type="SUPFAM" id="SSF69304">
    <property type="entry name" value="Tricorn protease N-terminal domain"/>
    <property type="match status" value="1"/>
</dbReference>
<gene>
    <name evidence="2" type="ORF">ACFFV7_44600</name>
</gene>
<feature type="domain" description="Oligogalacturonate lyase" evidence="1">
    <location>
        <begin position="126"/>
        <end position="323"/>
    </location>
</feature>
<keyword evidence="2" id="KW-0456">Lyase</keyword>
<dbReference type="Proteomes" id="UP001589647">
    <property type="component" value="Unassembled WGS sequence"/>
</dbReference>
<organism evidence="2 3">
    <name type="scientific">Nonomuraea spiralis</name>
    <dbReference type="NCBI Taxonomy" id="46182"/>
    <lineage>
        <taxon>Bacteria</taxon>
        <taxon>Bacillati</taxon>
        <taxon>Actinomycetota</taxon>
        <taxon>Actinomycetes</taxon>
        <taxon>Streptosporangiales</taxon>
        <taxon>Streptosporangiaceae</taxon>
        <taxon>Nonomuraea</taxon>
    </lineage>
</organism>
<accession>A0ABV5IUT6</accession>
<dbReference type="InterPro" id="IPR015943">
    <property type="entry name" value="WD40/YVTN_repeat-like_dom_sf"/>
</dbReference>
<reference evidence="2 3" key="1">
    <citation type="submission" date="2024-09" db="EMBL/GenBank/DDBJ databases">
        <authorList>
            <person name="Sun Q."/>
            <person name="Mori K."/>
        </authorList>
    </citation>
    <scope>NUCLEOTIDE SEQUENCE [LARGE SCALE GENOMIC DNA]</scope>
    <source>
        <strain evidence="2 3">CCM 3426</strain>
    </source>
</reference>
<comment type="caution">
    <text evidence="2">The sequence shown here is derived from an EMBL/GenBank/DDBJ whole genome shotgun (WGS) entry which is preliminary data.</text>
</comment>
<name>A0ABV5IUT6_9ACTN</name>
<dbReference type="Gene3D" id="2.130.10.10">
    <property type="entry name" value="YVTN repeat-like/Quinoprotein amine dehydrogenase"/>
    <property type="match status" value="1"/>
</dbReference>
<dbReference type="Pfam" id="PF14583">
    <property type="entry name" value="Pectate_lyase22"/>
    <property type="match status" value="1"/>
</dbReference>
<dbReference type="GO" id="GO:0016829">
    <property type="term" value="F:lyase activity"/>
    <property type="evidence" value="ECO:0007669"/>
    <property type="project" value="UniProtKB-KW"/>
</dbReference>
<dbReference type="RefSeq" id="WP_189654141.1">
    <property type="nucleotide sequence ID" value="NZ_BMRC01000059.1"/>
</dbReference>
<evidence type="ECO:0000313" key="3">
    <source>
        <dbReference type="Proteomes" id="UP001589647"/>
    </source>
</evidence>
<sequence length="332" mass="35717">MRIVATGAHLTYPHANGFHGDRLLLARYEAGRGATAVISVGLDGQDERLVAAIAPRRDGVVSPAYPAVAEETGRAAWIWDDVLYIADEPGEAEIVYTAAHLQDVCAITRDGGSVVVVRETGARWIFLRVDLVTGAATELFTRDWQANHPHHSPFDESWLAYAHEGPALEIPDRVWAWHDGGHVQVLDQAAISADPGAFVAVGHERWLHHDLGAAVVAYGDSAAGPRGLYFAHPDGRPPRLVAAGERLWHCDVSRDGRWAVADTTGPADRPGRGWQDAGGVSDVQLIEVATGHQARLARTTATRHPDHPHPIFSPAGDEVLFNHQGSVAAVAL</sequence>
<proteinExistence type="predicted"/>